<protein>
    <submittedName>
        <fullName evidence="1">Two-component sensor histidine kinase</fullName>
    </submittedName>
</protein>
<dbReference type="EMBL" id="UOFI01000128">
    <property type="protein sequence ID" value="VAW68377.1"/>
    <property type="molecule type" value="Genomic_DNA"/>
</dbReference>
<sequence>MNKPAYSYPALNYFFRLYPNKPEIQALSQKLKQQNNTDELITLYTHALPLIEKAIWNKGPTDADIKHYQQIFHELESILSTQKNDFRYHFIITIPVADRPEHLNSCLQSLLHLCQTYRYGGFNQGKYSRVRVLIADDSKHNKNIERNIAMARSYSNKGLEVIYFGQNEQKQILKKSRAVDTEDILTNTESQCFYHKGASTTRNISYLKLKELCNNDNKTLFYFIDSDQEFQISTQSNGDTRELYSINYFYYLNEIFSSTDASVLTGKVVGDPPVSPSVMTANFLDDIIRFIKEISETNAGQSCQFHQSKTKNDSDASYHDMADLFGFKLPAASHRYNCNLKGRHNHTQCFTNLSEKLNSFFDGVHPTRKSDYEYKNILQSISPARTVYTGNYILNPQGLKYFIPFARLKLRMAGPTLGRIIKADIGDRFVSANLPMLHRRTISSTGKSEFRPGVNHNRKCRNINESSVDLSTEFGRQFFGDVMLFSIENLTASGYPKTTVPPDTISDTVNDTLYCILEKYNTKHNEIKIKIDTLKKLLNQNKYWWNQDASLTHARQSFSNFIRNIEYNFGNKSAAYDFINSDNNIKHYHKEISAAISNYTNDLKNWEKVLSGNSN</sequence>
<proteinExistence type="predicted"/>
<reference evidence="1" key="1">
    <citation type="submission" date="2018-06" db="EMBL/GenBank/DDBJ databases">
        <authorList>
            <person name="Zhirakovskaya E."/>
        </authorList>
    </citation>
    <scope>NUCLEOTIDE SEQUENCE</scope>
</reference>
<organism evidence="1">
    <name type="scientific">hydrothermal vent metagenome</name>
    <dbReference type="NCBI Taxonomy" id="652676"/>
    <lineage>
        <taxon>unclassified sequences</taxon>
        <taxon>metagenomes</taxon>
        <taxon>ecological metagenomes</taxon>
    </lineage>
</organism>
<accession>A0A3B0XYI7</accession>
<gene>
    <name evidence="1" type="ORF">MNBD_GAMMA09-2235</name>
</gene>
<name>A0A3B0XYI7_9ZZZZ</name>
<keyword evidence="1" id="KW-0808">Transferase</keyword>
<keyword evidence="1" id="KW-0418">Kinase</keyword>
<dbReference type="GO" id="GO:0016301">
    <property type="term" value="F:kinase activity"/>
    <property type="evidence" value="ECO:0007669"/>
    <property type="project" value="UniProtKB-KW"/>
</dbReference>
<evidence type="ECO:0000313" key="1">
    <source>
        <dbReference type="EMBL" id="VAW68377.1"/>
    </source>
</evidence>
<dbReference type="AlphaFoldDB" id="A0A3B0XYI7"/>